<feature type="compositionally biased region" description="Low complexity" evidence="1">
    <location>
        <begin position="166"/>
        <end position="180"/>
    </location>
</feature>
<protein>
    <recommendedName>
        <fullName evidence="4">C2H2-type domain-containing protein</fullName>
    </recommendedName>
</protein>
<feature type="compositionally biased region" description="Low complexity" evidence="1">
    <location>
        <begin position="61"/>
        <end position="82"/>
    </location>
</feature>
<name>A0AAW0GJA2_9APHY</name>
<feature type="region of interest" description="Disordered" evidence="1">
    <location>
        <begin position="54"/>
        <end position="100"/>
    </location>
</feature>
<accession>A0AAW0GJA2</accession>
<dbReference type="EMBL" id="JASBNA010000008">
    <property type="protein sequence ID" value="KAK7689551.1"/>
    <property type="molecule type" value="Genomic_DNA"/>
</dbReference>
<dbReference type="InterPro" id="IPR041078">
    <property type="entry name" value="Plavaka"/>
</dbReference>
<evidence type="ECO:0008006" key="4">
    <source>
        <dbReference type="Google" id="ProtNLM"/>
    </source>
</evidence>
<gene>
    <name evidence="2" type="ORF">QCA50_007343</name>
</gene>
<reference evidence="2 3" key="1">
    <citation type="submission" date="2022-09" db="EMBL/GenBank/DDBJ databases">
        <authorList>
            <person name="Palmer J.M."/>
        </authorList>
    </citation>
    <scope>NUCLEOTIDE SEQUENCE [LARGE SCALE GENOMIC DNA]</scope>
    <source>
        <strain evidence="2 3">DSM 7382</strain>
    </source>
</reference>
<evidence type="ECO:0000313" key="2">
    <source>
        <dbReference type="EMBL" id="KAK7689551.1"/>
    </source>
</evidence>
<evidence type="ECO:0000256" key="1">
    <source>
        <dbReference type="SAM" id="MobiDB-lite"/>
    </source>
</evidence>
<sequence length="984" mass="112714">METSTQCRGCFKAFDSSSKLWRHLRESKKAKCKKEYRRLLAERYYPGITEVTHHEPAFNLDSSDSNSNESTSGSESRSQNSEDNLHNVENIPLDPDPLDIEAAENDTEGEVLPELLSDDEDSDEEDESQYTDSDFESEEDDSETEETNIIYDDPHLWEPQTPAPKPTTFIPSPSKTSPIPSINLSIGRQNIETKLHQPIAVNKFTDCYPRSGAGAPVSDTIGQDSFSTYKSQISDSHNNPYAPFADKMNWDIARWAKLRGPGSNALDELLKIEGLQEGLGLSYKNSRELNKIIDISLPGCPQFRCKQIVMGQEVLELYYRPVMDCIRSLFADPNFVQHLIFEPEQHFTDENKTIHLYHDMHTGKWWWNTQKEVEKNGNKNVTIIPIIISTDKTQLTHFKGKTCYPVYLTIGNIPKEICCKPSRQGQILLAYLPVTKFEQEPNQAKRCRMQANLFHSCLHFLLSPTIEAGTNGTIMHSGDGISWRCHPIFAVHVGDYPEQCLACCVKNKKCPSCQVEFEALGDWVKEWISDPPLYDLEKILEIMDDPDHPDWPKLCEEAGVKPVYKPYWQDLPYADPFLSIAPDILHQLYQGIFKHLVEWLRKVYGDAEIDARFRRMPPNHQTHFFSKGISTLSNVTGREHADMGRVILGVIIELPLKGTAQIAPPEVVREVRALLDFMYLAQYPVHSDETLTQMVDALEQFHKNKDIFIDLGARFDFLINKLHYALHYRLMIERLGTTDNYNTEHTEQLHIPFAKTAYSFTNSKNEYSQMTLWVERKEKVLGHEKFISWVMQGKPSLISLTPAEIPKPFTMTKHPSKKQVFFDNLIQDYHASEFVHALTHFIYQRRNPSYTYAEVEGEITKITLPFTAVAVYHKARFWLGSQEVHRLQSNEHDVVHASPARTDDNNKEIAPARFDTVLVSDGKSGYLGVQGYRVAQVEVIFSLSKASISASFPPSIQVPQYLAYVEWFTLFPKAPEDDHLLYYI</sequence>
<feature type="compositionally biased region" description="Acidic residues" evidence="1">
    <location>
        <begin position="114"/>
        <end position="146"/>
    </location>
</feature>
<proteinExistence type="predicted"/>
<organism evidence="2 3">
    <name type="scientific">Cerrena zonata</name>
    <dbReference type="NCBI Taxonomy" id="2478898"/>
    <lineage>
        <taxon>Eukaryota</taxon>
        <taxon>Fungi</taxon>
        <taxon>Dikarya</taxon>
        <taxon>Basidiomycota</taxon>
        <taxon>Agaricomycotina</taxon>
        <taxon>Agaricomycetes</taxon>
        <taxon>Polyporales</taxon>
        <taxon>Cerrenaceae</taxon>
        <taxon>Cerrena</taxon>
    </lineage>
</organism>
<dbReference type="Proteomes" id="UP001385951">
    <property type="component" value="Unassembled WGS sequence"/>
</dbReference>
<dbReference type="Pfam" id="PF18759">
    <property type="entry name" value="Plavaka"/>
    <property type="match status" value="1"/>
</dbReference>
<keyword evidence="3" id="KW-1185">Reference proteome</keyword>
<evidence type="ECO:0000313" key="3">
    <source>
        <dbReference type="Proteomes" id="UP001385951"/>
    </source>
</evidence>
<dbReference type="AlphaFoldDB" id="A0AAW0GJA2"/>
<feature type="region of interest" description="Disordered" evidence="1">
    <location>
        <begin position="114"/>
        <end position="180"/>
    </location>
</feature>
<comment type="caution">
    <text evidence="2">The sequence shown here is derived from an EMBL/GenBank/DDBJ whole genome shotgun (WGS) entry which is preliminary data.</text>
</comment>